<dbReference type="SUPFAM" id="SSF53807">
    <property type="entry name" value="Helical backbone' metal receptor"/>
    <property type="match status" value="1"/>
</dbReference>
<dbReference type="InterPro" id="IPR050492">
    <property type="entry name" value="Bact_metal-bind_prot9"/>
</dbReference>
<evidence type="ECO:0000256" key="5">
    <source>
        <dbReference type="SAM" id="SignalP"/>
    </source>
</evidence>
<dbReference type="STRING" id="879305.HMPREF9290_1662"/>
<dbReference type="Proteomes" id="UP000005286">
    <property type="component" value="Unassembled WGS sequence"/>
</dbReference>
<organism evidence="6 7">
    <name type="scientific">Anaerococcus prevotii ACS-065-V-Col13</name>
    <dbReference type="NCBI Taxonomy" id="879305"/>
    <lineage>
        <taxon>Bacteria</taxon>
        <taxon>Bacillati</taxon>
        <taxon>Bacillota</taxon>
        <taxon>Tissierellia</taxon>
        <taxon>Tissierellales</taxon>
        <taxon>Peptoniphilaceae</taxon>
        <taxon>Anaerococcus</taxon>
    </lineage>
</organism>
<feature type="signal peptide" evidence="5">
    <location>
        <begin position="1"/>
        <end position="20"/>
    </location>
</feature>
<reference evidence="6 7" key="1">
    <citation type="submission" date="2011-01" db="EMBL/GenBank/DDBJ databases">
        <authorList>
            <person name="Durkin A.S."/>
            <person name="Madupu R."/>
            <person name="Torralba M."/>
            <person name="Gillis M."/>
            <person name="Methe B."/>
            <person name="Sutton G."/>
            <person name="Nelson K.E."/>
        </authorList>
    </citation>
    <scope>NUCLEOTIDE SEQUENCE [LARGE SCALE GENOMIC DNA]</scope>
    <source>
        <strain evidence="6 7">ACS-065-V-Col13</strain>
    </source>
</reference>
<name>F0GTA5_9FIRM</name>
<feature type="compositionally biased region" description="Acidic residues" evidence="4">
    <location>
        <begin position="155"/>
        <end position="164"/>
    </location>
</feature>
<proteinExistence type="inferred from homology"/>
<evidence type="ECO:0000313" key="6">
    <source>
        <dbReference type="EMBL" id="EGC82972.1"/>
    </source>
</evidence>
<evidence type="ECO:0000256" key="4">
    <source>
        <dbReference type="SAM" id="MobiDB-lite"/>
    </source>
</evidence>
<evidence type="ECO:0000256" key="1">
    <source>
        <dbReference type="ARBA" id="ARBA00011028"/>
    </source>
</evidence>
<feature type="region of interest" description="Disordered" evidence="4">
    <location>
        <begin position="25"/>
        <end position="49"/>
    </location>
</feature>
<dbReference type="AlphaFoldDB" id="F0GTA5"/>
<feature type="compositionally biased region" description="Basic and acidic residues" evidence="4">
    <location>
        <begin position="143"/>
        <end position="154"/>
    </location>
</feature>
<dbReference type="GO" id="GO:0046872">
    <property type="term" value="F:metal ion binding"/>
    <property type="evidence" value="ECO:0007669"/>
    <property type="project" value="InterPro"/>
</dbReference>
<protein>
    <submittedName>
        <fullName evidence="6">ABC transporter, substrate-binding protein</fullName>
    </submittedName>
</protein>
<evidence type="ECO:0000313" key="7">
    <source>
        <dbReference type="Proteomes" id="UP000005286"/>
    </source>
</evidence>
<evidence type="ECO:0000256" key="2">
    <source>
        <dbReference type="ARBA" id="ARBA00022448"/>
    </source>
</evidence>
<keyword evidence="2" id="KW-0813">Transport</keyword>
<feature type="compositionally biased region" description="Basic and acidic residues" evidence="4">
    <location>
        <begin position="165"/>
        <end position="188"/>
    </location>
</feature>
<gene>
    <name evidence="6" type="ORF">HMPREF9290_1662</name>
</gene>
<dbReference type="EMBL" id="AEXM01000001">
    <property type="protein sequence ID" value="EGC82972.1"/>
    <property type="molecule type" value="Genomic_DNA"/>
</dbReference>
<comment type="similarity">
    <text evidence="1">Belongs to the bacterial solute-binding protein 9 family.</text>
</comment>
<dbReference type="eggNOG" id="COG0803">
    <property type="taxonomic scope" value="Bacteria"/>
</dbReference>
<keyword evidence="7" id="KW-1185">Reference proteome</keyword>
<dbReference type="Pfam" id="PF01297">
    <property type="entry name" value="ZnuA"/>
    <property type="match status" value="1"/>
</dbReference>
<feature type="region of interest" description="Disordered" evidence="4">
    <location>
        <begin position="143"/>
        <end position="205"/>
    </location>
</feature>
<accession>F0GTA5</accession>
<dbReference type="PROSITE" id="PS51257">
    <property type="entry name" value="PROKAR_LIPOPROTEIN"/>
    <property type="match status" value="1"/>
</dbReference>
<dbReference type="PANTHER" id="PTHR42953">
    <property type="entry name" value="HIGH-AFFINITY ZINC UPTAKE SYSTEM PROTEIN ZNUA-RELATED"/>
    <property type="match status" value="1"/>
</dbReference>
<dbReference type="GO" id="GO:0030001">
    <property type="term" value="P:metal ion transport"/>
    <property type="evidence" value="ECO:0007669"/>
    <property type="project" value="InterPro"/>
</dbReference>
<dbReference type="PANTHER" id="PTHR42953:SF3">
    <property type="entry name" value="HIGH-AFFINITY ZINC UPTAKE SYSTEM PROTEIN ZNUA"/>
    <property type="match status" value="1"/>
</dbReference>
<dbReference type="Gene3D" id="3.40.50.1980">
    <property type="entry name" value="Nitrogenase molybdenum iron protein domain"/>
    <property type="match status" value="2"/>
</dbReference>
<sequence length="368" mass="41669">MKAKNLFTVLALVVTLTACGAKTDTKENENVDDSKKIESKVEEGNEKNQENEKSVIYTSFFPIYNLAKQIAGDKFEVRSFTNLKTESHGFEPSAKEIAELSNAKLMFINGAGMEEWEEKVKESTDVEFVNTTEGIDLIKATEEDHEDHDHAHEEDHEEVDQDHEDADHNHEDADHDHEDADHDHEEGHHHHHHHGEYDPHTWLDPANGKAQAKVIADKLSEIDPANKDYYMANYEKIATELDEITNEYKDKFANVENNKFIVPHQAFGYVAREFNLEQIPLNSLTSTGEAGSKVLKEVSDMAKDEKIKTVFYEMGGSDKAAKTLADEIGAEAKPISTLEFATDEELDSNKTYQEMIKENLEAIYQSLS</sequence>
<comment type="caution">
    <text evidence="6">The sequence shown here is derived from an EMBL/GenBank/DDBJ whole genome shotgun (WGS) entry which is preliminary data.</text>
</comment>
<keyword evidence="3 5" id="KW-0732">Signal</keyword>
<evidence type="ECO:0000256" key="3">
    <source>
        <dbReference type="ARBA" id="ARBA00022729"/>
    </source>
</evidence>
<feature type="chain" id="PRO_5039196840" evidence="5">
    <location>
        <begin position="21"/>
        <end position="368"/>
    </location>
</feature>
<dbReference type="PATRIC" id="fig|879305.3.peg.36"/>
<dbReference type="InterPro" id="IPR006127">
    <property type="entry name" value="ZnuA-like"/>
</dbReference>
<dbReference type="RefSeq" id="WP_004833818.1">
    <property type="nucleotide sequence ID" value="NZ_AEXM01000001.1"/>
</dbReference>